<dbReference type="EMBL" id="CADIKF010000013">
    <property type="protein sequence ID" value="CAB3755356.1"/>
    <property type="molecule type" value="Genomic_DNA"/>
</dbReference>
<proteinExistence type="predicted"/>
<name>A0A6J5DR82_9BURK</name>
<protein>
    <recommendedName>
        <fullName evidence="3">Glycoside hydrolase family 19 catalytic domain-containing protein</fullName>
    </recommendedName>
</protein>
<evidence type="ECO:0000313" key="1">
    <source>
        <dbReference type="EMBL" id="CAB3755356.1"/>
    </source>
</evidence>
<dbReference type="Proteomes" id="UP000494329">
    <property type="component" value="Unassembled WGS sequence"/>
</dbReference>
<reference evidence="1 2" key="1">
    <citation type="submission" date="2020-04" db="EMBL/GenBank/DDBJ databases">
        <authorList>
            <person name="De Canck E."/>
        </authorList>
    </citation>
    <scope>NUCLEOTIDE SEQUENCE [LARGE SCALE GENOMIC DNA]</scope>
    <source>
        <strain evidence="1 2">LMG 29739</strain>
    </source>
</reference>
<keyword evidence="2" id="KW-1185">Reference proteome</keyword>
<organism evidence="1 2">
    <name type="scientific">Paraburkholderia solisilvae</name>
    <dbReference type="NCBI Taxonomy" id="624376"/>
    <lineage>
        <taxon>Bacteria</taxon>
        <taxon>Pseudomonadati</taxon>
        <taxon>Pseudomonadota</taxon>
        <taxon>Betaproteobacteria</taxon>
        <taxon>Burkholderiales</taxon>
        <taxon>Burkholderiaceae</taxon>
        <taxon>Paraburkholderia</taxon>
    </lineage>
</organism>
<gene>
    <name evidence="1" type="ORF">LMG29739_02166</name>
</gene>
<sequence length="112" mass="12510">MIQLTHRGGYQRFTTWHKASADAWPQEAAVDFEADPDRVGEAKYAVRSACFFWVSHRLYSLADEGDSSAVVDSISKVINPGLFQGKPNQMKTGSIGKRQENFANIRKWGGFA</sequence>
<dbReference type="Gene3D" id="1.10.530.10">
    <property type="match status" value="1"/>
</dbReference>
<evidence type="ECO:0008006" key="3">
    <source>
        <dbReference type="Google" id="ProtNLM"/>
    </source>
</evidence>
<dbReference type="SUPFAM" id="SSF53955">
    <property type="entry name" value="Lysozyme-like"/>
    <property type="match status" value="1"/>
</dbReference>
<evidence type="ECO:0000313" key="2">
    <source>
        <dbReference type="Proteomes" id="UP000494329"/>
    </source>
</evidence>
<dbReference type="AlphaFoldDB" id="A0A6J5DR82"/>
<dbReference type="InterPro" id="IPR023346">
    <property type="entry name" value="Lysozyme-like_dom_sf"/>
</dbReference>
<accession>A0A6J5DR82</accession>